<comment type="similarity">
    <text evidence="3">Belongs to the metallo-dependent hydrolases superfamily.</text>
</comment>
<dbReference type="SUPFAM" id="SSF51556">
    <property type="entry name" value="Metallo-dependent hydrolases"/>
    <property type="match status" value="1"/>
</dbReference>
<dbReference type="InterPro" id="IPR032465">
    <property type="entry name" value="ACMSD"/>
</dbReference>
<keyword evidence="5" id="KW-0378">Hydrolase</keyword>
<evidence type="ECO:0000256" key="3">
    <source>
        <dbReference type="RuleBase" id="RU366045"/>
    </source>
</evidence>
<reference evidence="5 6" key="1">
    <citation type="journal article" date="2016" name="Genome Biol. Evol.">
        <title>Divergent and convergent evolution of fungal pathogenicity.</title>
        <authorList>
            <person name="Shang Y."/>
            <person name="Xiao G."/>
            <person name="Zheng P."/>
            <person name="Cen K."/>
            <person name="Zhan S."/>
            <person name="Wang C."/>
        </authorList>
    </citation>
    <scope>NUCLEOTIDE SEQUENCE [LARGE SCALE GENOMIC DNA]</scope>
    <source>
        <strain evidence="5 6">RCEF 264</strain>
    </source>
</reference>
<name>A0A167TX81_9HYPO</name>
<dbReference type="Pfam" id="PF04909">
    <property type="entry name" value="Amidohydro_2"/>
    <property type="match status" value="1"/>
</dbReference>
<evidence type="ECO:0000313" key="6">
    <source>
        <dbReference type="Proteomes" id="UP000076874"/>
    </source>
</evidence>
<evidence type="ECO:0000256" key="2">
    <source>
        <dbReference type="ARBA" id="ARBA00023239"/>
    </source>
</evidence>
<accession>A0A167TX81</accession>
<keyword evidence="1 3" id="KW-0210">Decarboxylase</keyword>
<dbReference type="AlphaFoldDB" id="A0A167TX81"/>
<dbReference type="EMBL" id="AZHD01000008">
    <property type="protein sequence ID" value="OAA61046.1"/>
    <property type="molecule type" value="Genomic_DNA"/>
</dbReference>
<gene>
    <name evidence="5" type="ORF">SPI_05070</name>
</gene>
<dbReference type="STRING" id="1081102.A0A167TX81"/>
<dbReference type="GO" id="GO:0016787">
    <property type="term" value="F:hydrolase activity"/>
    <property type="evidence" value="ECO:0007669"/>
    <property type="project" value="UniProtKB-KW"/>
</dbReference>
<evidence type="ECO:0000259" key="4">
    <source>
        <dbReference type="Pfam" id="PF04909"/>
    </source>
</evidence>
<dbReference type="Gene3D" id="3.20.20.140">
    <property type="entry name" value="Metal-dependent hydrolases"/>
    <property type="match status" value="1"/>
</dbReference>
<comment type="caution">
    <text evidence="5">The sequence shown here is derived from an EMBL/GenBank/DDBJ whole genome shotgun (WGS) entry which is preliminary data.</text>
</comment>
<dbReference type="GO" id="GO:0016831">
    <property type="term" value="F:carboxy-lyase activity"/>
    <property type="evidence" value="ECO:0007669"/>
    <property type="project" value="UniProtKB-KW"/>
</dbReference>
<protein>
    <submittedName>
        <fullName evidence="5">Amidohydrolase 2</fullName>
    </submittedName>
</protein>
<dbReference type="InterPro" id="IPR006680">
    <property type="entry name" value="Amidohydro-rel"/>
</dbReference>
<dbReference type="GO" id="GO:0019748">
    <property type="term" value="P:secondary metabolic process"/>
    <property type="evidence" value="ECO:0007669"/>
    <property type="project" value="TreeGrafter"/>
</dbReference>
<dbReference type="GO" id="GO:0005829">
    <property type="term" value="C:cytosol"/>
    <property type="evidence" value="ECO:0007669"/>
    <property type="project" value="TreeGrafter"/>
</dbReference>
<proteinExistence type="inferred from homology"/>
<dbReference type="PANTHER" id="PTHR21240:SF30">
    <property type="entry name" value="AMIDOHYDROLASE-RELATED DOMAIN-CONTAINING PROTEIN-RELATED"/>
    <property type="match status" value="1"/>
</dbReference>
<organism evidence="5 6">
    <name type="scientific">Niveomyces insectorum RCEF 264</name>
    <dbReference type="NCBI Taxonomy" id="1081102"/>
    <lineage>
        <taxon>Eukaryota</taxon>
        <taxon>Fungi</taxon>
        <taxon>Dikarya</taxon>
        <taxon>Ascomycota</taxon>
        <taxon>Pezizomycotina</taxon>
        <taxon>Sordariomycetes</taxon>
        <taxon>Hypocreomycetidae</taxon>
        <taxon>Hypocreales</taxon>
        <taxon>Cordycipitaceae</taxon>
        <taxon>Niveomyces</taxon>
    </lineage>
</organism>
<evidence type="ECO:0000256" key="1">
    <source>
        <dbReference type="ARBA" id="ARBA00022793"/>
    </source>
</evidence>
<dbReference type="Proteomes" id="UP000076874">
    <property type="component" value="Unassembled WGS sequence"/>
</dbReference>
<keyword evidence="2 3" id="KW-0456">Lyase</keyword>
<keyword evidence="6" id="KW-1185">Reference proteome</keyword>
<dbReference type="PANTHER" id="PTHR21240">
    <property type="entry name" value="2-AMINO-3-CARBOXYLMUCONATE-6-SEMIALDEHYDE DECARBOXYLASE"/>
    <property type="match status" value="1"/>
</dbReference>
<dbReference type="InterPro" id="IPR032466">
    <property type="entry name" value="Metal_Hydrolase"/>
</dbReference>
<dbReference type="OrthoDB" id="432010at2759"/>
<sequence>MLYKICFEEAFALPASLEDNKPIGFTRADATPEEDLSTNLLDIHGHRLRQMDENGIELMVLSLNAPGCQGIADPAQAARLATMANDYVADQVAQNPARFAALAALSMHDPAQAAAELERCLTAKTGFVGALLNDFQSSGTAADAGGAGNTMLFYDDPRYDVFWAAAARLQAPVYLHPRTPTPLIDAQMWRARPWLNLSVLGFANRVNMHLLALITGGVLDRFPALRLVVGHMGEHLPFELYRIDHKLDRARFPAMPMRPDKLVRDYFGDQVFITTSGHFSTPALHCSIAEIGARSILFSIDYPFESIPNACVWFDRIQLNQHDLVDMGRNTCLRLFPRLAQAPHHLQPKSAWECEIGGLRNGETTYGLYNKSFSKRTATS</sequence>
<evidence type="ECO:0000313" key="5">
    <source>
        <dbReference type="EMBL" id="OAA61046.1"/>
    </source>
</evidence>
<feature type="domain" description="Amidohydrolase-related" evidence="4">
    <location>
        <begin position="47"/>
        <end position="306"/>
    </location>
</feature>